<comment type="caution">
    <text evidence="1">The sequence shown here is derived from an EMBL/GenBank/DDBJ whole genome shotgun (WGS) entry which is preliminary data.</text>
</comment>
<sequence length="69" mass="8066">SNKRVFPAVNIVASSTRRDDLLQDQQTLDRMWILRKYLADMKSLEAMDFVKSRLEKTKGNDEFLMSLNS</sequence>
<evidence type="ECO:0008006" key="2">
    <source>
        <dbReference type="Google" id="ProtNLM"/>
    </source>
</evidence>
<dbReference type="InterPro" id="IPR004665">
    <property type="entry name" value="Term_rho"/>
</dbReference>
<feature type="non-terminal residue" evidence="1">
    <location>
        <position position="1"/>
    </location>
</feature>
<dbReference type="PANTHER" id="PTHR46425">
    <property type="entry name" value="TRANSCRIPTION TERMINATION FACTOR RHO"/>
    <property type="match status" value="1"/>
</dbReference>
<evidence type="ECO:0000313" key="1">
    <source>
        <dbReference type="EMBL" id="KAA6304886.1"/>
    </source>
</evidence>
<name>A0A5J4P697_9ZZZZ</name>
<protein>
    <recommendedName>
        <fullName evidence="2">Transcription termination factor Rho</fullName>
    </recommendedName>
</protein>
<dbReference type="EMBL" id="SNRY01011147">
    <property type="protein sequence ID" value="KAA6304886.1"/>
    <property type="molecule type" value="Genomic_DNA"/>
</dbReference>
<dbReference type="GO" id="GO:0005524">
    <property type="term" value="F:ATP binding"/>
    <property type="evidence" value="ECO:0007669"/>
    <property type="project" value="InterPro"/>
</dbReference>
<dbReference type="GO" id="GO:0006353">
    <property type="term" value="P:DNA-templated transcription termination"/>
    <property type="evidence" value="ECO:0007669"/>
    <property type="project" value="InterPro"/>
</dbReference>
<reference evidence="1" key="1">
    <citation type="submission" date="2019-03" db="EMBL/GenBank/DDBJ databases">
        <title>Single cell metagenomics reveals metabolic interactions within the superorganism composed of flagellate Streblomastix strix and complex community of Bacteroidetes bacteria on its surface.</title>
        <authorList>
            <person name="Treitli S.C."/>
            <person name="Kolisko M."/>
            <person name="Husnik F."/>
            <person name="Keeling P."/>
            <person name="Hampl V."/>
        </authorList>
    </citation>
    <scope>NUCLEOTIDE SEQUENCE</scope>
    <source>
        <strain evidence="1">STM</strain>
    </source>
</reference>
<dbReference type="Gene3D" id="3.40.50.300">
    <property type="entry name" value="P-loop containing nucleotide triphosphate hydrolases"/>
    <property type="match status" value="1"/>
</dbReference>
<dbReference type="PANTHER" id="PTHR46425:SF1">
    <property type="entry name" value="TRANSCRIPTION TERMINATION FACTOR RHO"/>
    <property type="match status" value="1"/>
</dbReference>
<organism evidence="1">
    <name type="scientific">termite gut metagenome</name>
    <dbReference type="NCBI Taxonomy" id="433724"/>
    <lineage>
        <taxon>unclassified sequences</taxon>
        <taxon>metagenomes</taxon>
        <taxon>organismal metagenomes</taxon>
    </lineage>
</organism>
<dbReference type="GO" id="GO:0008186">
    <property type="term" value="F:ATP-dependent activity, acting on RNA"/>
    <property type="evidence" value="ECO:0007669"/>
    <property type="project" value="InterPro"/>
</dbReference>
<dbReference type="GO" id="GO:0003723">
    <property type="term" value="F:RNA binding"/>
    <property type="evidence" value="ECO:0007669"/>
    <property type="project" value="InterPro"/>
</dbReference>
<accession>A0A5J4P697</accession>
<dbReference type="InterPro" id="IPR027417">
    <property type="entry name" value="P-loop_NTPase"/>
</dbReference>
<proteinExistence type="predicted"/>
<dbReference type="AlphaFoldDB" id="A0A5J4P697"/>
<gene>
    <name evidence="1" type="ORF">EZS27_043462</name>
</gene>